<evidence type="ECO:0000313" key="2">
    <source>
        <dbReference type="Proteomes" id="UP000465785"/>
    </source>
</evidence>
<evidence type="ECO:0000313" key="1">
    <source>
        <dbReference type="EMBL" id="BBY96510.1"/>
    </source>
</evidence>
<keyword evidence="2" id="KW-1185">Reference proteome</keyword>
<accession>A0A9W4B9V3</accession>
<proteinExistence type="predicted"/>
<dbReference type="AlphaFoldDB" id="A0A9W4B9V3"/>
<reference evidence="1 2" key="1">
    <citation type="journal article" date="2019" name="Emerg. Microbes Infect.">
        <title>Comprehensive subspecies identification of 175 nontuberculous mycobacteria species based on 7547 genomic profiles.</title>
        <authorList>
            <person name="Matsumoto Y."/>
            <person name="Kinjo T."/>
            <person name="Motooka D."/>
            <person name="Nabeya D."/>
            <person name="Jung N."/>
            <person name="Uechi K."/>
            <person name="Horii T."/>
            <person name="Iida T."/>
            <person name="Fujita J."/>
            <person name="Nakamura S."/>
        </authorList>
    </citation>
    <scope>NUCLEOTIDE SEQUENCE [LARGE SCALE GENOMIC DNA]</scope>
    <source>
        <strain evidence="1 2">JCM 6399</strain>
        <plasmid evidence="1">pJCM6399</plasmid>
    </source>
</reference>
<dbReference type="EMBL" id="AP022602">
    <property type="protein sequence ID" value="BBY96510.1"/>
    <property type="molecule type" value="Genomic_DNA"/>
</dbReference>
<protein>
    <submittedName>
        <fullName evidence="1">Uncharacterized protein</fullName>
    </submittedName>
</protein>
<sequence length="133" mass="14931">MAHRFVIRRLGSLPWPPGLGKNAGPSHPYKQLERRLRAHLGSDRHYSAAAHKHAYLTGDPEYRRIVLHALCQMPWAAGLLDDVGRRPLSHGQRRCSIDRSPSIRNGTIGPVLIASLWAYRAPGWQARFGSAIR</sequence>
<gene>
    <name evidence="1" type="ORF">MGALJ_61790</name>
</gene>
<dbReference type="Proteomes" id="UP000465785">
    <property type="component" value="Plasmid pJCM6399"/>
</dbReference>
<geneLocation type="plasmid" evidence="1 2">
    <name>pJCM6399</name>
</geneLocation>
<organism evidence="1 2">
    <name type="scientific">Mycobacterium gallinarum</name>
    <dbReference type="NCBI Taxonomy" id="39689"/>
    <lineage>
        <taxon>Bacteria</taxon>
        <taxon>Bacillati</taxon>
        <taxon>Actinomycetota</taxon>
        <taxon>Actinomycetes</taxon>
        <taxon>Mycobacteriales</taxon>
        <taxon>Mycobacteriaceae</taxon>
        <taxon>Mycobacterium</taxon>
    </lineage>
</organism>
<name>A0A9W4B9V3_9MYCO</name>
<keyword evidence="1" id="KW-0614">Plasmid</keyword>
<dbReference type="RefSeq" id="WP_163739050.1">
    <property type="nucleotide sequence ID" value="NZ_AP022602.1"/>
</dbReference>
<dbReference type="KEGG" id="mgau:MGALJ_61790"/>